<proteinExistence type="predicted"/>
<feature type="chain" id="PRO_5017593924" description="Bacterial surface antigen (D15) domain-containing protein" evidence="1">
    <location>
        <begin position="22"/>
        <end position="850"/>
    </location>
</feature>
<dbReference type="RefSeq" id="WP_117381136.1">
    <property type="nucleotide sequence ID" value="NZ_QWDE01000001.1"/>
</dbReference>
<evidence type="ECO:0000313" key="3">
    <source>
        <dbReference type="Proteomes" id="UP000260823"/>
    </source>
</evidence>
<dbReference type="OrthoDB" id="333971at2"/>
<keyword evidence="1" id="KW-0732">Signal</keyword>
<sequence length="850" mass="96833">MSYKPILFAAFFFLLADTAFSQMIKGDSVTIAVNPQFDKAGKFKRWLMGTNYRKVWAQPITIPIFHLNKEKGGLRITGTGGGNQTSSLQMVDSSGNEWVLRSVKKSISRDQPKIFKNTLVEDLMVDAGSIGHPYSALCVPPMAEALGIPHSNPKIVYLGDDPQLGKYRKEYANHVYLFEQHGPNNGSKDIKTEKLQDLIEKNNDNKADARLILRARIFDMMVGDWDRHGGQWRWSKPDTTKDIYEPFPTDRDKVFYTTGGAIFNVMSLANPALQRYSPRIRRIDLWNYNTVGFDLYFLNELDQKDWEKEIAFVQKTLSDDLIKRSVKLMPPNVYAVSGPRIIKTFMRRRDRIKKYVMKYYYFLAQRVDVPGSDKSEKFTIDHKKNGNVELTINKVKKDSSIGKVIYQRTFDQKYTRELQVYGLDGKNIFDVTGNTPTKIKTRLVGGTDTDSYYVDSTLNNRHKLLIYDRSDQHNNLPSPSSAHLILKDDTMVNRYKRPENKYNTLSPIVAMGYSTEDGFQIVGGLNYIGYGFHKEPYANKQQLKVNYTLQRSSFIITYHGEFRQVFGSNDLLVNVLERGPRNTNNFFGLGNEVKFDNSGDREFRYYRNRYDYGFADVRIGHRYTNWYLSAGPALQFYTASNGANEDHFFKEYNQTHPEDNVLALKFYTGAIGNATLDTRKNKQFPYNGVVWSTTLTGLTGINVSNHTNAALVSTFSFYLPLADSSIVLANRTGAGTIVGKGEFYQMMNIGGLNMQGYHTSRFIGNTMVYNNTELRAKLFNFNTYVFPSTFGIVAFNDAGRVWLKGESSNTIHDTYGGGIFLTPYNAFLFEGVIGKSPDGSLGYISIGFRF</sequence>
<organism evidence="2 3">
    <name type="scientific">Mucilaginibacter terrenus</name>
    <dbReference type="NCBI Taxonomy" id="2482727"/>
    <lineage>
        <taxon>Bacteria</taxon>
        <taxon>Pseudomonadati</taxon>
        <taxon>Bacteroidota</taxon>
        <taxon>Sphingobacteriia</taxon>
        <taxon>Sphingobacteriales</taxon>
        <taxon>Sphingobacteriaceae</taxon>
        <taxon>Mucilaginibacter</taxon>
    </lineage>
</organism>
<protein>
    <recommendedName>
        <fullName evidence="4">Bacterial surface antigen (D15) domain-containing protein</fullName>
    </recommendedName>
</protein>
<reference evidence="2 3" key="1">
    <citation type="submission" date="2018-08" db="EMBL/GenBank/DDBJ databases">
        <title>Mucilaginibacter terrae sp. nov., isolated from manganese diggings.</title>
        <authorList>
            <person name="Huang Y."/>
            <person name="Zhou Z."/>
        </authorList>
    </citation>
    <scope>NUCLEOTIDE SEQUENCE [LARGE SCALE GENOMIC DNA]</scope>
    <source>
        <strain evidence="2 3">ZH6</strain>
    </source>
</reference>
<comment type="caution">
    <text evidence="2">The sequence shown here is derived from an EMBL/GenBank/DDBJ whole genome shotgun (WGS) entry which is preliminary data.</text>
</comment>
<dbReference type="AlphaFoldDB" id="A0A3E2NTB2"/>
<evidence type="ECO:0008006" key="4">
    <source>
        <dbReference type="Google" id="ProtNLM"/>
    </source>
</evidence>
<evidence type="ECO:0000313" key="2">
    <source>
        <dbReference type="EMBL" id="RFZ84246.1"/>
    </source>
</evidence>
<feature type="signal peptide" evidence="1">
    <location>
        <begin position="1"/>
        <end position="21"/>
    </location>
</feature>
<dbReference type="EMBL" id="QWDE01000001">
    <property type="protein sequence ID" value="RFZ84246.1"/>
    <property type="molecule type" value="Genomic_DNA"/>
</dbReference>
<keyword evidence="3" id="KW-1185">Reference proteome</keyword>
<evidence type="ECO:0000256" key="1">
    <source>
        <dbReference type="SAM" id="SignalP"/>
    </source>
</evidence>
<accession>A0A3E2NTB2</accession>
<dbReference type="Proteomes" id="UP000260823">
    <property type="component" value="Unassembled WGS sequence"/>
</dbReference>
<gene>
    <name evidence="2" type="ORF">DYU05_01040</name>
</gene>
<name>A0A3E2NTB2_9SPHI</name>